<evidence type="ECO:0000256" key="2">
    <source>
        <dbReference type="ARBA" id="ARBA00023125"/>
    </source>
</evidence>
<keyword evidence="6" id="KW-1185">Reference proteome</keyword>
<dbReference type="Pfam" id="PF12833">
    <property type="entry name" value="HTH_18"/>
    <property type="match status" value="1"/>
</dbReference>
<comment type="caution">
    <text evidence="5">The sequence shown here is derived from an EMBL/GenBank/DDBJ whole genome shotgun (WGS) entry which is preliminary data.</text>
</comment>
<evidence type="ECO:0000313" key="6">
    <source>
        <dbReference type="Proteomes" id="UP000266327"/>
    </source>
</evidence>
<dbReference type="GO" id="GO:0043565">
    <property type="term" value="F:sequence-specific DNA binding"/>
    <property type="evidence" value="ECO:0007669"/>
    <property type="project" value="InterPro"/>
</dbReference>
<dbReference type="InterPro" id="IPR018062">
    <property type="entry name" value="HTH_AraC-typ_CS"/>
</dbReference>
<dbReference type="InterPro" id="IPR009594">
    <property type="entry name" value="Tscrpt_reg_HTH_AraC_N"/>
</dbReference>
<evidence type="ECO:0000256" key="1">
    <source>
        <dbReference type="ARBA" id="ARBA00023015"/>
    </source>
</evidence>
<dbReference type="SMART" id="SM00342">
    <property type="entry name" value="HTH_ARAC"/>
    <property type="match status" value="1"/>
</dbReference>
<dbReference type="InterPro" id="IPR018060">
    <property type="entry name" value="HTH_AraC"/>
</dbReference>
<proteinExistence type="predicted"/>
<keyword evidence="3" id="KW-0804">Transcription</keyword>
<dbReference type="EMBL" id="QYUQ01000002">
    <property type="protein sequence ID" value="RJG00885.1"/>
    <property type="molecule type" value="Genomic_DNA"/>
</dbReference>
<reference evidence="6" key="1">
    <citation type="submission" date="2018-09" db="EMBL/GenBank/DDBJ databases">
        <authorList>
            <person name="Zhu H."/>
        </authorList>
    </citation>
    <scope>NUCLEOTIDE SEQUENCE [LARGE SCALE GENOMIC DNA]</scope>
    <source>
        <strain evidence="6">K1S02-23</strain>
    </source>
</reference>
<dbReference type="Pfam" id="PF06719">
    <property type="entry name" value="AraC_N"/>
    <property type="match status" value="1"/>
</dbReference>
<dbReference type="OrthoDB" id="34150at2"/>
<dbReference type="Proteomes" id="UP000266327">
    <property type="component" value="Unassembled WGS sequence"/>
</dbReference>
<protein>
    <submittedName>
        <fullName evidence="5">Helix-turn-helix domain-containing protein</fullName>
    </submittedName>
</protein>
<dbReference type="GO" id="GO:0003700">
    <property type="term" value="F:DNA-binding transcription factor activity"/>
    <property type="evidence" value="ECO:0007669"/>
    <property type="project" value="InterPro"/>
</dbReference>
<feature type="domain" description="HTH araC/xylS-type" evidence="4">
    <location>
        <begin position="194"/>
        <end position="292"/>
    </location>
</feature>
<keyword evidence="1" id="KW-0805">Transcription regulation</keyword>
<sequence length="302" mass="33648">MKKIITSLCSAIEELNRPEGESNSGIAYGTLHCYRDDTVIASSTQDTFAYLIINGAVRITQQSGVVEYSSGQYFLSSSIKGVAAHAIAIATPSPHLALRFDFTVEDVVAVLLDMEVNFTSSVLEKSASLEVGSQDQLSFLELALRIVNLAKSGGVNAFLEKHLKREMVYNIVTGPYGSSFVQDILRIRNARDIYSTNDWIRSNYKSVFAVDELAEQLNMSVTSFHRKFKAAIGMGPLQCQKQLRLVEARRLMLDEDFNVTDVALEVGYESLSQFSREYRKMFGLPPQKDIRSIRSKGTDNKS</sequence>
<evidence type="ECO:0000313" key="5">
    <source>
        <dbReference type="EMBL" id="RJG00885.1"/>
    </source>
</evidence>
<dbReference type="PRINTS" id="PR00032">
    <property type="entry name" value="HTHARAC"/>
</dbReference>
<gene>
    <name evidence="5" type="ORF">D3878_04200</name>
</gene>
<organism evidence="5 6">
    <name type="scientific">Noviherbaspirillum sedimenti</name>
    <dbReference type="NCBI Taxonomy" id="2320865"/>
    <lineage>
        <taxon>Bacteria</taxon>
        <taxon>Pseudomonadati</taxon>
        <taxon>Pseudomonadota</taxon>
        <taxon>Betaproteobacteria</taxon>
        <taxon>Burkholderiales</taxon>
        <taxon>Oxalobacteraceae</taxon>
        <taxon>Noviherbaspirillum</taxon>
    </lineage>
</organism>
<dbReference type="Gene3D" id="1.10.10.60">
    <property type="entry name" value="Homeodomain-like"/>
    <property type="match status" value="1"/>
</dbReference>
<evidence type="ECO:0000256" key="3">
    <source>
        <dbReference type="ARBA" id="ARBA00023163"/>
    </source>
</evidence>
<accession>A0A3A3FZS0</accession>
<dbReference type="InterPro" id="IPR020449">
    <property type="entry name" value="Tscrpt_reg_AraC-type_HTH"/>
</dbReference>
<dbReference type="InterPro" id="IPR009057">
    <property type="entry name" value="Homeodomain-like_sf"/>
</dbReference>
<dbReference type="RefSeq" id="WP_119784339.1">
    <property type="nucleotide sequence ID" value="NZ_QYUQ01000002.1"/>
</dbReference>
<dbReference type="SUPFAM" id="SSF46689">
    <property type="entry name" value="Homeodomain-like"/>
    <property type="match status" value="2"/>
</dbReference>
<dbReference type="PANTHER" id="PTHR43436">
    <property type="entry name" value="ARAC-FAMILY TRANSCRIPTIONAL REGULATOR"/>
    <property type="match status" value="1"/>
</dbReference>
<dbReference type="PROSITE" id="PS00041">
    <property type="entry name" value="HTH_ARAC_FAMILY_1"/>
    <property type="match status" value="1"/>
</dbReference>
<keyword evidence="2" id="KW-0238">DNA-binding</keyword>
<name>A0A3A3FZS0_9BURK</name>
<dbReference type="PANTHER" id="PTHR43436:SF1">
    <property type="entry name" value="TRANSCRIPTIONAL REGULATORY PROTEIN"/>
    <property type="match status" value="1"/>
</dbReference>
<dbReference type="AlphaFoldDB" id="A0A3A3FZS0"/>
<dbReference type="PROSITE" id="PS01124">
    <property type="entry name" value="HTH_ARAC_FAMILY_2"/>
    <property type="match status" value="1"/>
</dbReference>
<evidence type="ECO:0000259" key="4">
    <source>
        <dbReference type="PROSITE" id="PS01124"/>
    </source>
</evidence>